<reference evidence="2" key="1">
    <citation type="submission" date="2022-01" db="EMBL/GenBank/DDBJ databases">
        <authorList>
            <person name="King R."/>
        </authorList>
    </citation>
    <scope>NUCLEOTIDE SEQUENCE</scope>
</reference>
<gene>
    <name evidence="2" type="ORF">CHIRRI_LOCUS370</name>
</gene>
<evidence type="ECO:0008006" key="4">
    <source>
        <dbReference type="Google" id="ProtNLM"/>
    </source>
</evidence>
<name>A0A9N9RJ40_9DIPT</name>
<proteinExistence type="predicted"/>
<evidence type="ECO:0000313" key="2">
    <source>
        <dbReference type="EMBL" id="CAG9797371.1"/>
    </source>
</evidence>
<reference evidence="2" key="2">
    <citation type="submission" date="2022-10" db="EMBL/GenBank/DDBJ databases">
        <authorList>
            <consortium name="ENA_rothamsted_submissions"/>
            <consortium name="culmorum"/>
            <person name="King R."/>
        </authorList>
    </citation>
    <scope>NUCLEOTIDE SEQUENCE</scope>
</reference>
<dbReference type="AlphaFoldDB" id="A0A9N9RJ40"/>
<evidence type="ECO:0000313" key="3">
    <source>
        <dbReference type="Proteomes" id="UP001153620"/>
    </source>
</evidence>
<keyword evidence="1" id="KW-0732">Signal</keyword>
<organism evidence="2 3">
    <name type="scientific">Chironomus riparius</name>
    <dbReference type="NCBI Taxonomy" id="315576"/>
    <lineage>
        <taxon>Eukaryota</taxon>
        <taxon>Metazoa</taxon>
        <taxon>Ecdysozoa</taxon>
        <taxon>Arthropoda</taxon>
        <taxon>Hexapoda</taxon>
        <taxon>Insecta</taxon>
        <taxon>Pterygota</taxon>
        <taxon>Neoptera</taxon>
        <taxon>Endopterygota</taxon>
        <taxon>Diptera</taxon>
        <taxon>Nematocera</taxon>
        <taxon>Chironomoidea</taxon>
        <taxon>Chironomidae</taxon>
        <taxon>Chironominae</taxon>
        <taxon>Chironomus</taxon>
    </lineage>
</organism>
<dbReference type="Proteomes" id="UP001153620">
    <property type="component" value="Chromosome 1"/>
</dbReference>
<evidence type="ECO:0000256" key="1">
    <source>
        <dbReference type="SAM" id="SignalP"/>
    </source>
</evidence>
<feature type="signal peptide" evidence="1">
    <location>
        <begin position="1"/>
        <end position="19"/>
    </location>
</feature>
<accession>A0A9N9RJ40</accession>
<keyword evidence="3" id="KW-1185">Reference proteome</keyword>
<feature type="chain" id="PRO_5040458405" description="Secreted protein" evidence="1">
    <location>
        <begin position="20"/>
        <end position="477"/>
    </location>
</feature>
<sequence length="477" mass="52672">MKFLLLLTLFSNVLIIAFGGSRSTCEPLYSNFLALLQACELSSGRIANRTIGLATPFSEDIASKPNALLNILASGTSQLSGIDNSSILNALIGTADLPLPPPLDCIDTELIAFYPFVNNLFMNASSALAVNGRNSTINDDDTCNIVISYITPYYQDLNRIIHRILFDIFADIASFKLIEKDDLYLEQFSLNETSVLQLLMNGIASLFNADATLLTQFLTDPFADLPSNFFCRQDLLMSSISQAKLGYKLYSSRLTVPSDCDPFHDNFIAFVNAWINLVNDIQNFALDGTLNDPVLTPSYALYVQCASTQALILAANVTSRLSGVSSDTINGILRKTINLPFIEPLNCVADDLIYMSERLAYMSSEFTSVLNRFRERKSGSSRDFEALNMSDLFTSYITAINNCLLNMLGTEIAAILNFDPAVFIPIFLNSTIPLENPFSCVQTIILYMKDLLVQAQSSFLDRSPLNLTILPLPSYAE</sequence>
<dbReference type="EMBL" id="OU895877">
    <property type="protein sequence ID" value="CAG9797371.1"/>
    <property type="molecule type" value="Genomic_DNA"/>
</dbReference>
<protein>
    <recommendedName>
        <fullName evidence="4">Secreted protein</fullName>
    </recommendedName>
</protein>